<evidence type="ECO:0000313" key="2">
    <source>
        <dbReference type="EMBL" id="WAW15374.1"/>
    </source>
</evidence>
<evidence type="ECO:0000313" key="3">
    <source>
        <dbReference type="Proteomes" id="UP001164187"/>
    </source>
</evidence>
<keyword evidence="3" id="KW-1185">Reference proteome</keyword>
<protein>
    <submittedName>
        <fullName evidence="2">Uncharacterized protein</fullName>
    </submittedName>
</protein>
<sequence>MEELYSLNSEVDVFYDDKNPRLAYVKRYCDKKYLFWLGLINVLVILIIDIFIL</sequence>
<dbReference type="Proteomes" id="UP001164187">
    <property type="component" value="Chromosome"/>
</dbReference>
<gene>
    <name evidence="2" type="ORF">O0R46_02710</name>
</gene>
<keyword evidence="1" id="KW-0472">Membrane</keyword>
<keyword evidence="1" id="KW-0812">Transmembrane</keyword>
<dbReference type="RefSeq" id="WP_269312046.1">
    <property type="nucleotide sequence ID" value="NZ_CP114052.1"/>
</dbReference>
<name>A0ABY7JSC6_9FIRM</name>
<accession>A0ABY7JSC6</accession>
<keyword evidence="1" id="KW-1133">Transmembrane helix</keyword>
<feature type="transmembrane region" description="Helical" evidence="1">
    <location>
        <begin position="33"/>
        <end position="52"/>
    </location>
</feature>
<reference evidence="2" key="1">
    <citation type="submission" date="2022-12" db="EMBL/GenBank/DDBJ databases">
        <title>Peptostreptococcus.</title>
        <authorList>
            <person name="Lee S.H."/>
        </authorList>
    </citation>
    <scope>NUCLEOTIDE SEQUENCE</scope>
    <source>
        <strain evidence="2">CBA3647</strain>
    </source>
</reference>
<dbReference type="EMBL" id="CP114052">
    <property type="protein sequence ID" value="WAW15374.1"/>
    <property type="molecule type" value="Genomic_DNA"/>
</dbReference>
<organism evidence="2 3">
    <name type="scientific">Peptostreptococcus equinus</name>
    <dbReference type="NCBI Taxonomy" id="3003601"/>
    <lineage>
        <taxon>Bacteria</taxon>
        <taxon>Bacillati</taxon>
        <taxon>Bacillota</taxon>
        <taxon>Clostridia</taxon>
        <taxon>Peptostreptococcales</taxon>
        <taxon>Peptostreptococcaceae</taxon>
        <taxon>Peptostreptococcus</taxon>
    </lineage>
</organism>
<evidence type="ECO:0000256" key="1">
    <source>
        <dbReference type="SAM" id="Phobius"/>
    </source>
</evidence>
<proteinExistence type="predicted"/>